<name>A0AAE1T110_9SOLA</name>
<protein>
    <submittedName>
        <fullName evidence="1">Uncharacterized protein</fullName>
    </submittedName>
</protein>
<dbReference type="Proteomes" id="UP001291623">
    <property type="component" value="Unassembled WGS sequence"/>
</dbReference>
<organism evidence="1 2">
    <name type="scientific">Anisodus tanguticus</name>
    <dbReference type="NCBI Taxonomy" id="243964"/>
    <lineage>
        <taxon>Eukaryota</taxon>
        <taxon>Viridiplantae</taxon>
        <taxon>Streptophyta</taxon>
        <taxon>Embryophyta</taxon>
        <taxon>Tracheophyta</taxon>
        <taxon>Spermatophyta</taxon>
        <taxon>Magnoliopsida</taxon>
        <taxon>eudicotyledons</taxon>
        <taxon>Gunneridae</taxon>
        <taxon>Pentapetalae</taxon>
        <taxon>asterids</taxon>
        <taxon>lamiids</taxon>
        <taxon>Solanales</taxon>
        <taxon>Solanaceae</taxon>
        <taxon>Solanoideae</taxon>
        <taxon>Hyoscyameae</taxon>
        <taxon>Anisodus</taxon>
    </lineage>
</organism>
<comment type="caution">
    <text evidence="1">The sequence shown here is derived from an EMBL/GenBank/DDBJ whole genome shotgun (WGS) entry which is preliminary data.</text>
</comment>
<dbReference type="AlphaFoldDB" id="A0AAE1T110"/>
<accession>A0AAE1T110</accession>
<evidence type="ECO:0000313" key="1">
    <source>
        <dbReference type="EMBL" id="KAK4379624.1"/>
    </source>
</evidence>
<dbReference type="PANTHER" id="PTHR34484:SF3">
    <property type="entry name" value="PRLI-INTERACTING FACTOR A"/>
    <property type="match status" value="1"/>
</dbReference>
<dbReference type="EMBL" id="JAVYJV010000001">
    <property type="protein sequence ID" value="KAK4379624.1"/>
    <property type="molecule type" value="Genomic_DNA"/>
</dbReference>
<evidence type="ECO:0000313" key="2">
    <source>
        <dbReference type="Proteomes" id="UP001291623"/>
    </source>
</evidence>
<gene>
    <name evidence="1" type="ORF">RND71_001486</name>
</gene>
<reference evidence="1" key="1">
    <citation type="submission" date="2023-12" db="EMBL/GenBank/DDBJ databases">
        <title>Genome assembly of Anisodus tanguticus.</title>
        <authorList>
            <person name="Wang Y.-J."/>
        </authorList>
    </citation>
    <scope>NUCLEOTIDE SEQUENCE</scope>
    <source>
        <strain evidence="1">KB-2021</strain>
        <tissue evidence="1">Leaf</tissue>
    </source>
</reference>
<keyword evidence="2" id="KW-1185">Reference proteome</keyword>
<proteinExistence type="predicted"/>
<sequence length="173" mass="19279">METKHRILSNLSFIKFESKCSNNLDDHVCKSRYKTQVSLNGSRPSSFIGRNVKVGAAKRNPKSGGIASLVSPYLVTPAVLPTPKFSPAREVLADVAKEEWGVDGYGLIRVRSPDNEPDEGVIVSWDNDVEEVEKRLSHDLSRFEMIYDPRNDGSGSGRDGMVLVVELMTWRNI</sequence>
<dbReference type="PANTHER" id="PTHR34484">
    <property type="entry name" value="OS02G0832600 PROTEIN"/>
    <property type="match status" value="1"/>
</dbReference>